<proteinExistence type="predicted"/>
<dbReference type="EMBL" id="REFR01000010">
    <property type="protein sequence ID" value="RMB08992.1"/>
    <property type="molecule type" value="Genomic_DNA"/>
</dbReference>
<protein>
    <submittedName>
        <fullName evidence="1">Uncharacterized protein</fullName>
    </submittedName>
</protein>
<dbReference type="Proteomes" id="UP000271227">
    <property type="component" value="Unassembled WGS sequence"/>
</dbReference>
<reference evidence="1 2" key="1">
    <citation type="submission" date="2018-10" db="EMBL/GenBank/DDBJ databases">
        <title>Genomic Encyclopedia of Archaeal and Bacterial Type Strains, Phase II (KMG-II): from individual species to whole genera.</title>
        <authorList>
            <person name="Goeker M."/>
        </authorList>
    </citation>
    <scope>NUCLEOTIDE SEQUENCE [LARGE SCALE GENOMIC DNA]</scope>
    <source>
        <strain evidence="1 2">DSM 25217</strain>
    </source>
</reference>
<name>A0A3M0CI40_9PROT</name>
<keyword evidence="2" id="KW-1185">Reference proteome</keyword>
<dbReference type="RefSeq" id="WP_121938301.1">
    <property type="nucleotide sequence ID" value="NZ_REFR01000010.1"/>
</dbReference>
<accession>A0A3M0CI40</accession>
<comment type="caution">
    <text evidence="1">The sequence shown here is derived from an EMBL/GenBank/DDBJ whole genome shotgun (WGS) entry which is preliminary data.</text>
</comment>
<gene>
    <name evidence="1" type="ORF">BXY39_1639</name>
</gene>
<evidence type="ECO:0000313" key="1">
    <source>
        <dbReference type="EMBL" id="RMB08992.1"/>
    </source>
</evidence>
<organism evidence="1 2">
    <name type="scientific">Eilatimonas milleporae</name>
    <dbReference type="NCBI Taxonomy" id="911205"/>
    <lineage>
        <taxon>Bacteria</taxon>
        <taxon>Pseudomonadati</taxon>
        <taxon>Pseudomonadota</taxon>
        <taxon>Alphaproteobacteria</taxon>
        <taxon>Kordiimonadales</taxon>
        <taxon>Kordiimonadaceae</taxon>
        <taxon>Eilatimonas</taxon>
    </lineage>
</organism>
<sequence>MVQVINNEGLRRVAHVVLTQNHPANWEEARRLLAARLGAYGADPSAMEDGIAAYFTARRPLS</sequence>
<dbReference type="AlphaFoldDB" id="A0A3M0CI40"/>
<evidence type="ECO:0000313" key="2">
    <source>
        <dbReference type="Proteomes" id="UP000271227"/>
    </source>
</evidence>
<dbReference type="InParanoid" id="A0A3M0CI40"/>